<name>A0A1I7T6M7_9PELO</name>
<evidence type="ECO:0000256" key="1">
    <source>
        <dbReference type="ARBA" id="ARBA00023015"/>
    </source>
</evidence>
<evidence type="ECO:0000259" key="4">
    <source>
        <dbReference type="PROSITE" id="PS51843"/>
    </source>
</evidence>
<accession>A0A1I7T6M7</accession>
<dbReference type="SMART" id="SM00430">
    <property type="entry name" value="HOLI"/>
    <property type="match status" value="1"/>
</dbReference>
<evidence type="ECO:0000313" key="5">
    <source>
        <dbReference type="Proteomes" id="UP000095282"/>
    </source>
</evidence>
<dbReference type="PROSITE" id="PS51843">
    <property type="entry name" value="NR_LBD"/>
    <property type="match status" value="1"/>
</dbReference>
<reference evidence="6" key="1">
    <citation type="submission" date="2016-11" db="UniProtKB">
        <authorList>
            <consortium name="WormBaseParasite"/>
        </authorList>
    </citation>
    <scope>IDENTIFICATION</scope>
</reference>
<evidence type="ECO:0000256" key="2">
    <source>
        <dbReference type="ARBA" id="ARBA00023163"/>
    </source>
</evidence>
<dbReference type="WBParaSite" id="Csp11.Scaffold522.g2921.t1">
    <property type="protein sequence ID" value="Csp11.Scaffold522.g2921.t1"/>
    <property type="gene ID" value="Csp11.Scaffold522.g2921"/>
</dbReference>
<dbReference type="InterPro" id="IPR051152">
    <property type="entry name" value="C.elegans_Orphan_NR"/>
</dbReference>
<feature type="domain" description="NR LBD" evidence="4">
    <location>
        <begin position="1"/>
        <end position="242"/>
    </location>
</feature>
<dbReference type="PANTHER" id="PTHR45680">
    <property type="entry name" value="NUCLEAR HORMONE RECEPTOR FAMILY"/>
    <property type="match status" value="1"/>
</dbReference>
<dbReference type="PANTHER" id="PTHR45680:SF12">
    <property type="entry name" value="NUCLEAR HORMONE RECEPTOR FAMILY-RELATED"/>
    <property type="match status" value="1"/>
</dbReference>
<keyword evidence="3" id="KW-0675">Receptor</keyword>
<dbReference type="STRING" id="1561998.A0A1I7T6M7"/>
<dbReference type="AlphaFoldDB" id="A0A1I7T6M7"/>
<dbReference type="Pfam" id="PF00104">
    <property type="entry name" value="Hormone_recep"/>
    <property type="match status" value="1"/>
</dbReference>
<dbReference type="eggNOG" id="KOG3575">
    <property type="taxonomic scope" value="Eukaryota"/>
</dbReference>
<evidence type="ECO:0000313" key="6">
    <source>
        <dbReference type="WBParaSite" id="Csp11.Scaffold522.g2921.t1"/>
    </source>
</evidence>
<dbReference type="InterPro" id="IPR035500">
    <property type="entry name" value="NHR-like_dom_sf"/>
</dbReference>
<organism evidence="5 6">
    <name type="scientific">Caenorhabditis tropicalis</name>
    <dbReference type="NCBI Taxonomy" id="1561998"/>
    <lineage>
        <taxon>Eukaryota</taxon>
        <taxon>Metazoa</taxon>
        <taxon>Ecdysozoa</taxon>
        <taxon>Nematoda</taxon>
        <taxon>Chromadorea</taxon>
        <taxon>Rhabditida</taxon>
        <taxon>Rhabditina</taxon>
        <taxon>Rhabditomorpha</taxon>
        <taxon>Rhabditoidea</taxon>
        <taxon>Rhabditidae</taxon>
        <taxon>Peloderinae</taxon>
        <taxon>Caenorhabditis</taxon>
    </lineage>
</organism>
<evidence type="ECO:0000256" key="3">
    <source>
        <dbReference type="ARBA" id="ARBA00023170"/>
    </source>
</evidence>
<keyword evidence="5" id="KW-1185">Reference proteome</keyword>
<sequence>MGLRKVQDESLLPDHSKIKRYGKEETLAQWEYDILKLTKWLTYFDDFQKLPRSLQIKMIQGVWNIWKRLERLASIVLCVRRKMNEETIRKMKNDTLLCNWNQMSIDMKWCSKYTVEQLKFFLEFNTEIRLDELTRLLLDLDPSDVELSFMLGQLCFHYVGKRFQGEILQVADKFQEILADDLHDYYINQMRQPYYMKRLASMMKINNQIQKEVYKNREKMELAVLFDVFHLEFSHPEMFMDI</sequence>
<keyword evidence="1" id="KW-0805">Transcription regulation</keyword>
<dbReference type="Proteomes" id="UP000095282">
    <property type="component" value="Unplaced"/>
</dbReference>
<dbReference type="Gene3D" id="1.10.565.10">
    <property type="entry name" value="Retinoid X Receptor"/>
    <property type="match status" value="1"/>
</dbReference>
<dbReference type="SUPFAM" id="SSF48508">
    <property type="entry name" value="Nuclear receptor ligand-binding domain"/>
    <property type="match status" value="1"/>
</dbReference>
<protein>
    <submittedName>
        <fullName evidence="6">NR LBD domain-containing protein</fullName>
    </submittedName>
</protein>
<dbReference type="InterPro" id="IPR000536">
    <property type="entry name" value="Nucl_hrmn_rcpt_lig-bd"/>
</dbReference>
<proteinExistence type="predicted"/>
<keyword evidence="2" id="KW-0804">Transcription</keyword>